<keyword evidence="5" id="KW-1185">Reference proteome</keyword>
<dbReference type="InterPro" id="IPR014812">
    <property type="entry name" value="Vps51"/>
</dbReference>
<keyword evidence="2" id="KW-0653">Protein transport</keyword>
<evidence type="ECO:0000256" key="2">
    <source>
        <dbReference type="RuleBase" id="RU368010"/>
    </source>
</evidence>
<dbReference type="GO" id="GO:0000938">
    <property type="term" value="C:GARP complex"/>
    <property type="evidence" value="ECO:0007669"/>
    <property type="project" value="UniProtKB-UniRule"/>
</dbReference>
<keyword evidence="2" id="KW-0445">Lipid transport</keyword>
<dbReference type="GO" id="GO:0016020">
    <property type="term" value="C:membrane"/>
    <property type="evidence" value="ECO:0007669"/>
    <property type="project" value="TreeGrafter"/>
</dbReference>
<proteinExistence type="inferred from homology"/>
<dbReference type="EMBL" id="ML119106">
    <property type="protein sequence ID" value="RPB17111.1"/>
    <property type="molecule type" value="Genomic_DNA"/>
</dbReference>
<dbReference type="Proteomes" id="UP000277580">
    <property type="component" value="Unassembled WGS sequence"/>
</dbReference>
<comment type="similarity">
    <text evidence="1 2">Belongs to the VPS51 family.</text>
</comment>
<dbReference type="GO" id="GO:0007030">
    <property type="term" value="P:Golgi organization"/>
    <property type="evidence" value="ECO:0007669"/>
    <property type="project" value="UniProtKB-UniRule"/>
</dbReference>
<reference evidence="4 5" key="1">
    <citation type="journal article" date="2018" name="Nat. Ecol. Evol.">
        <title>Pezizomycetes genomes reveal the molecular basis of ectomycorrhizal truffle lifestyle.</title>
        <authorList>
            <person name="Murat C."/>
            <person name="Payen T."/>
            <person name="Noel B."/>
            <person name="Kuo A."/>
            <person name="Morin E."/>
            <person name="Chen J."/>
            <person name="Kohler A."/>
            <person name="Krizsan K."/>
            <person name="Balestrini R."/>
            <person name="Da Silva C."/>
            <person name="Montanini B."/>
            <person name="Hainaut M."/>
            <person name="Levati E."/>
            <person name="Barry K.W."/>
            <person name="Belfiori B."/>
            <person name="Cichocki N."/>
            <person name="Clum A."/>
            <person name="Dockter R.B."/>
            <person name="Fauchery L."/>
            <person name="Guy J."/>
            <person name="Iotti M."/>
            <person name="Le Tacon F."/>
            <person name="Lindquist E.A."/>
            <person name="Lipzen A."/>
            <person name="Malagnac F."/>
            <person name="Mello A."/>
            <person name="Molinier V."/>
            <person name="Miyauchi S."/>
            <person name="Poulain J."/>
            <person name="Riccioni C."/>
            <person name="Rubini A."/>
            <person name="Sitrit Y."/>
            <person name="Splivallo R."/>
            <person name="Traeger S."/>
            <person name="Wang M."/>
            <person name="Zifcakova L."/>
            <person name="Wipf D."/>
            <person name="Zambonelli A."/>
            <person name="Paolocci F."/>
            <person name="Nowrousian M."/>
            <person name="Ottonello S."/>
            <person name="Baldrian P."/>
            <person name="Spatafora J.W."/>
            <person name="Henrissat B."/>
            <person name="Nagy L.G."/>
            <person name="Aury J.M."/>
            <person name="Wincker P."/>
            <person name="Grigoriev I.V."/>
            <person name="Bonfante P."/>
            <person name="Martin F.M."/>
        </authorList>
    </citation>
    <scope>NUCLEOTIDE SEQUENCE [LARGE SCALE GENOMIC DNA]</scope>
    <source>
        <strain evidence="4 5">CCBAS932</strain>
    </source>
</reference>
<evidence type="ECO:0000313" key="4">
    <source>
        <dbReference type="EMBL" id="RPB17111.1"/>
    </source>
</evidence>
<accession>A0A3N4L8Z8</accession>
<sequence length="255" mass="27902">MTTPAITFDASHASPRLPSPSSRSSSRGVSLDLPLPSPGLRSPRRNRSALRQFYGLKASGEAGEEAEEAPKEPVEELGELDREGFEVSTYVEKLFETAELKELLRVENELVNVEIRGFDGERKALVYDNYSKLIMATDTIRKMRANMEPLAPTTSTLGPAIAHIAQVSASLVQTIPVSPVALSSTGGREGSKRKKETVVWALGCPERIEVAVKEGNMEEAEREWGVLKVCLEKWEGVKGVEQLKAKALKALGKEE</sequence>
<dbReference type="GO" id="GO:0015031">
    <property type="term" value="P:protein transport"/>
    <property type="evidence" value="ECO:0007669"/>
    <property type="project" value="UniProtKB-UniRule"/>
</dbReference>
<dbReference type="PANTHER" id="PTHR15954:SF4">
    <property type="entry name" value="VACUOLAR PROTEIN SORTING-ASSOCIATED PROTEIN 51 HOMOLOG"/>
    <property type="match status" value="1"/>
</dbReference>
<comment type="function">
    <text evidence="2">Acts as component of the GARP complex that is involved in retrograde transport from early and late endosomes to the trans-Golgi network (TGN).</text>
</comment>
<keyword evidence="2" id="KW-0333">Golgi apparatus</keyword>
<evidence type="ECO:0000256" key="1">
    <source>
        <dbReference type="ARBA" id="ARBA00006080"/>
    </source>
</evidence>
<gene>
    <name evidence="4" type="ORF">P167DRAFT_515317</name>
</gene>
<protein>
    <recommendedName>
        <fullName evidence="2">Vacuolar protein sorting-associated protein 51 homolog</fullName>
    </recommendedName>
</protein>
<dbReference type="GO" id="GO:0032456">
    <property type="term" value="P:endocytic recycling"/>
    <property type="evidence" value="ECO:0007669"/>
    <property type="project" value="TreeGrafter"/>
</dbReference>
<evidence type="ECO:0000313" key="5">
    <source>
        <dbReference type="Proteomes" id="UP000277580"/>
    </source>
</evidence>
<dbReference type="GO" id="GO:0005829">
    <property type="term" value="C:cytosol"/>
    <property type="evidence" value="ECO:0007669"/>
    <property type="project" value="GOC"/>
</dbReference>
<dbReference type="AlphaFoldDB" id="A0A3N4L8Z8"/>
<dbReference type="PANTHER" id="PTHR15954">
    <property type="entry name" value="VACUOLAR PROTEIN SORTING-ASSOCIATED PROTEIN 51 HOMOLOG"/>
    <property type="match status" value="1"/>
</dbReference>
<dbReference type="Pfam" id="PF08700">
    <property type="entry name" value="VPS51_Exo84_N"/>
    <property type="match status" value="1"/>
</dbReference>
<dbReference type="GO" id="GO:0048193">
    <property type="term" value="P:Golgi vesicle transport"/>
    <property type="evidence" value="ECO:0007669"/>
    <property type="project" value="TreeGrafter"/>
</dbReference>
<dbReference type="InParanoid" id="A0A3N4L8Z8"/>
<feature type="compositionally biased region" description="Basic and acidic residues" evidence="3">
    <location>
        <begin position="68"/>
        <end position="78"/>
    </location>
</feature>
<dbReference type="GO" id="GO:0042147">
    <property type="term" value="P:retrograde transport, endosome to Golgi"/>
    <property type="evidence" value="ECO:0007669"/>
    <property type="project" value="UniProtKB-UniRule"/>
</dbReference>
<dbReference type="OrthoDB" id="203678at2759"/>
<dbReference type="STRING" id="1392247.A0A3N4L8Z8"/>
<name>A0A3N4L8Z8_9PEZI</name>
<dbReference type="GO" id="GO:1990745">
    <property type="term" value="C:EARP complex"/>
    <property type="evidence" value="ECO:0007669"/>
    <property type="project" value="TreeGrafter"/>
</dbReference>
<dbReference type="GO" id="GO:0006869">
    <property type="term" value="P:lipid transport"/>
    <property type="evidence" value="ECO:0007669"/>
    <property type="project" value="UniProtKB-UniRule"/>
</dbReference>
<organism evidence="4 5">
    <name type="scientific">Morchella conica CCBAS932</name>
    <dbReference type="NCBI Taxonomy" id="1392247"/>
    <lineage>
        <taxon>Eukaryota</taxon>
        <taxon>Fungi</taxon>
        <taxon>Dikarya</taxon>
        <taxon>Ascomycota</taxon>
        <taxon>Pezizomycotina</taxon>
        <taxon>Pezizomycetes</taxon>
        <taxon>Pezizales</taxon>
        <taxon>Morchellaceae</taxon>
        <taxon>Morchella</taxon>
    </lineage>
</organism>
<comment type="subunit">
    <text evidence="2">Component of the Golgi-associated retrograde protein (GARP) complex.</text>
</comment>
<feature type="compositionally biased region" description="Low complexity" evidence="3">
    <location>
        <begin position="14"/>
        <end position="41"/>
    </location>
</feature>
<evidence type="ECO:0000256" key="3">
    <source>
        <dbReference type="SAM" id="MobiDB-lite"/>
    </source>
</evidence>
<comment type="subcellular location">
    <subcellularLocation>
        <location evidence="2">Golgi apparatus</location>
        <location evidence="2">trans-Golgi network</location>
    </subcellularLocation>
</comment>
<feature type="region of interest" description="Disordered" evidence="3">
    <location>
        <begin position="1"/>
        <end position="78"/>
    </location>
</feature>
<keyword evidence="2" id="KW-0813">Transport</keyword>